<protein>
    <submittedName>
        <fullName evidence="2">Uncharacterized protein</fullName>
    </submittedName>
</protein>
<evidence type="ECO:0000313" key="2">
    <source>
        <dbReference type="EMBL" id="MCI43842.1"/>
    </source>
</evidence>
<feature type="non-terminal residue" evidence="2">
    <location>
        <position position="48"/>
    </location>
</feature>
<reference evidence="2 3" key="1">
    <citation type="journal article" date="2018" name="Front. Plant Sci.">
        <title>Red Clover (Trifolium pratense) and Zigzag Clover (T. medium) - A Picture of Genomic Similarities and Differences.</title>
        <authorList>
            <person name="Dluhosova J."/>
            <person name="Istvanek J."/>
            <person name="Nedelnik J."/>
            <person name="Repkova J."/>
        </authorList>
    </citation>
    <scope>NUCLEOTIDE SEQUENCE [LARGE SCALE GENOMIC DNA]</scope>
    <source>
        <strain evidence="3">cv. 10/8</strain>
        <tissue evidence="2">Leaf</tissue>
    </source>
</reference>
<sequence>MRIITNEQRLQFLAKARQKKSAPEAAKGGKRKRKAETGRVTVPIPNKG</sequence>
<organism evidence="2 3">
    <name type="scientific">Trifolium medium</name>
    <dbReference type="NCBI Taxonomy" id="97028"/>
    <lineage>
        <taxon>Eukaryota</taxon>
        <taxon>Viridiplantae</taxon>
        <taxon>Streptophyta</taxon>
        <taxon>Embryophyta</taxon>
        <taxon>Tracheophyta</taxon>
        <taxon>Spermatophyta</taxon>
        <taxon>Magnoliopsida</taxon>
        <taxon>eudicotyledons</taxon>
        <taxon>Gunneridae</taxon>
        <taxon>Pentapetalae</taxon>
        <taxon>rosids</taxon>
        <taxon>fabids</taxon>
        <taxon>Fabales</taxon>
        <taxon>Fabaceae</taxon>
        <taxon>Papilionoideae</taxon>
        <taxon>50 kb inversion clade</taxon>
        <taxon>NPAAA clade</taxon>
        <taxon>Hologalegina</taxon>
        <taxon>IRL clade</taxon>
        <taxon>Trifolieae</taxon>
        <taxon>Trifolium</taxon>
    </lineage>
</organism>
<comment type="caution">
    <text evidence="2">The sequence shown here is derived from an EMBL/GenBank/DDBJ whole genome shotgun (WGS) entry which is preliminary data.</text>
</comment>
<dbReference type="AlphaFoldDB" id="A0A392S5Z8"/>
<name>A0A392S5Z8_9FABA</name>
<dbReference type="EMBL" id="LXQA010322703">
    <property type="protein sequence ID" value="MCI43842.1"/>
    <property type="molecule type" value="Genomic_DNA"/>
</dbReference>
<keyword evidence="3" id="KW-1185">Reference proteome</keyword>
<accession>A0A392S5Z8</accession>
<feature type="region of interest" description="Disordered" evidence="1">
    <location>
        <begin position="14"/>
        <end position="48"/>
    </location>
</feature>
<dbReference type="Proteomes" id="UP000265520">
    <property type="component" value="Unassembled WGS sequence"/>
</dbReference>
<proteinExistence type="predicted"/>
<evidence type="ECO:0000256" key="1">
    <source>
        <dbReference type="SAM" id="MobiDB-lite"/>
    </source>
</evidence>
<evidence type="ECO:0000313" key="3">
    <source>
        <dbReference type="Proteomes" id="UP000265520"/>
    </source>
</evidence>